<dbReference type="InterPro" id="IPR013783">
    <property type="entry name" value="Ig-like_fold"/>
</dbReference>
<dbReference type="STRING" id="80966.ENSAPOP00000018031"/>
<dbReference type="Ensembl" id="ENSAPOT00000027498.1">
    <property type="protein sequence ID" value="ENSAPOP00000018031.1"/>
    <property type="gene ID" value="ENSAPOG00000021341.1"/>
</dbReference>
<sequence length="373" mass="41623">MKLDGETVTLHLNQTQPRINNYVWTYSRHNLVLTIAIVTQGKVTLVNGTRFGNRLQTNIEMASITISNLTINDSGIFQVQILTETIPQLYRFNLTVKDNSVIYEKVLEGNNVTLDPGIKTLLKGCTVKWTQGPDCNGTLIAQWEDAEIFINETLKDVLQLDNKTGALTMNRMTMSLEGFYCLMMLCGHEPHILRKYHIIVYEHVPTPHLSSAPANVTQSDGICSVNCSVRNAPEVLLSWYQGEKNIDEISDSDISVNLTLPLQIQSQPETIYTCRASNPVSDATASLNSTQWCPPHHSGHKSMLWILVGVVPAVTVLVILIIYLYKRRNRQGAQGACNMFTLHQMTSPQNDSVSEGSDERLLANPTQQPGQTQ</sequence>
<evidence type="ECO:0000313" key="5">
    <source>
        <dbReference type="Proteomes" id="UP000257200"/>
    </source>
</evidence>
<feature type="compositionally biased region" description="Polar residues" evidence="1">
    <location>
        <begin position="364"/>
        <end position="373"/>
    </location>
</feature>
<protein>
    <submittedName>
        <fullName evidence="4">Uncharacterized LOC110967818</fullName>
    </submittedName>
</protein>
<keyword evidence="2" id="KW-1133">Transmembrane helix</keyword>
<dbReference type="PANTHER" id="PTHR21063:SF4">
    <property type="entry name" value="CD48 ANTIGEN-RELATED"/>
    <property type="match status" value="1"/>
</dbReference>
<dbReference type="GeneTree" id="ENSGT01050000244806"/>
<reference evidence="4" key="2">
    <citation type="submission" date="2025-09" db="UniProtKB">
        <authorList>
            <consortium name="Ensembl"/>
        </authorList>
    </citation>
    <scope>IDENTIFICATION</scope>
</reference>
<reference evidence="4" key="1">
    <citation type="submission" date="2025-08" db="UniProtKB">
        <authorList>
            <consortium name="Ensembl"/>
        </authorList>
    </citation>
    <scope>IDENTIFICATION</scope>
</reference>
<dbReference type="InParanoid" id="A0A3Q1FJA9"/>
<dbReference type="SUPFAM" id="SSF48726">
    <property type="entry name" value="Immunoglobulin"/>
    <property type="match status" value="2"/>
</dbReference>
<dbReference type="InterPro" id="IPR007110">
    <property type="entry name" value="Ig-like_dom"/>
</dbReference>
<evidence type="ECO:0000313" key="4">
    <source>
        <dbReference type="Ensembl" id="ENSAPOP00000018031.1"/>
    </source>
</evidence>
<dbReference type="CDD" id="cd00096">
    <property type="entry name" value="Ig"/>
    <property type="match status" value="1"/>
</dbReference>
<evidence type="ECO:0000256" key="2">
    <source>
        <dbReference type="SAM" id="Phobius"/>
    </source>
</evidence>
<keyword evidence="2" id="KW-0472">Membrane</keyword>
<evidence type="ECO:0000259" key="3">
    <source>
        <dbReference type="PROSITE" id="PS50835"/>
    </source>
</evidence>
<feature type="transmembrane region" description="Helical" evidence="2">
    <location>
        <begin position="303"/>
        <end position="325"/>
    </location>
</feature>
<name>A0A3Q1FJA9_9TELE</name>
<organism evidence="4 5">
    <name type="scientific">Acanthochromis polyacanthus</name>
    <name type="common">spiny chromis</name>
    <dbReference type="NCBI Taxonomy" id="80966"/>
    <lineage>
        <taxon>Eukaryota</taxon>
        <taxon>Metazoa</taxon>
        <taxon>Chordata</taxon>
        <taxon>Craniata</taxon>
        <taxon>Vertebrata</taxon>
        <taxon>Euteleostomi</taxon>
        <taxon>Actinopterygii</taxon>
        <taxon>Neopterygii</taxon>
        <taxon>Teleostei</taxon>
        <taxon>Neoteleostei</taxon>
        <taxon>Acanthomorphata</taxon>
        <taxon>Ovalentaria</taxon>
        <taxon>Pomacentridae</taxon>
        <taxon>Acanthochromis</taxon>
    </lineage>
</organism>
<dbReference type="Proteomes" id="UP000257200">
    <property type="component" value="Unplaced"/>
</dbReference>
<dbReference type="FunCoup" id="A0A3Q1FJA9">
    <property type="interactions" value="1100"/>
</dbReference>
<dbReference type="AlphaFoldDB" id="A0A3Q1FJA9"/>
<proteinExistence type="predicted"/>
<keyword evidence="2" id="KW-0812">Transmembrane</keyword>
<dbReference type="InterPro" id="IPR036179">
    <property type="entry name" value="Ig-like_dom_sf"/>
</dbReference>
<dbReference type="PROSITE" id="PS50835">
    <property type="entry name" value="IG_LIKE"/>
    <property type="match status" value="1"/>
</dbReference>
<dbReference type="Gene3D" id="2.60.40.10">
    <property type="entry name" value="Immunoglobulins"/>
    <property type="match status" value="3"/>
</dbReference>
<feature type="domain" description="Ig-like" evidence="3">
    <location>
        <begin position="207"/>
        <end position="286"/>
    </location>
</feature>
<accession>A0A3Q1FJA9</accession>
<feature type="region of interest" description="Disordered" evidence="1">
    <location>
        <begin position="347"/>
        <end position="373"/>
    </location>
</feature>
<keyword evidence="5" id="KW-1185">Reference proteome</keyword>
<evidence type="ECO:0000256" key="1">
    <source>
        <dbReference type="SAM" id="MobiDB-lite"/>
    </source>
</evidence>
<dbReference type="PANTHER" id="PTHR21063">
    <property type="entry name" value="LFA-3"/>
    <property type="match status" value="1"/>
</dbReference>